<name>A0A1W1WUV5_9BACT</name>
<dbReference type="AlphaFoldDB" id="A0A1W1WUV5"/>
<organism evidence="1 2">
    <name type="scientific">Nitratiruptor tergarcus DSM 16512</name>
    <dbReference type="NCBI Taxonomy" id="1069081"/>
    <lineage>
        <taxon>Bacteria</taxon>
        <taxon>Pseudomonadati</taxon>
        <taxon>Campylobacterota</taxon>
        <taxon>Epsilonproteobacteria</taxon>
        <taxon>Nautiliales</taxon>
        <taxon>Nitratiruptoraceae</taxon>
        <taxon>Nitratiruptor</taxon>
    </lineage>
</organism>
<gene>
    <name evidence="1" type="ORF">SAMN05660197_1798</name>
</gene>
<evidence type="ECO:0000313" key="2">
    <source>
        <dbReference type="Proteomes" id="UP000192602"/>
    </source>
</evidence>
<sequence length="361" mass="42806">MKYKIMDNAVNINIVNHKLRELLEKELRIYKKTQENENIKINIVDKLKINNKYSNNPSIHTTFRNGFLANFGGNKVLYKKNDNIIEIDVEINMKKNYLRKFLNISYRYNFENIGHIIHELILVPTIFFFYNKAIVHASSMKHHRKEKTILFGGTGGVGKTSLELLLCKELEYSFISDDIAIIDNIGNIYPNLSYPKIYAYNVINNNKLKKLIFKNKNFMDKLQWNIMRKLKGDSGVRRAISPLLLYNNIETGKNKIDEYYILYKTNTINQITIEKLNSENAAYLSLKIIRNEYNSIFQHIIWHEYNCSLMKYKPILKIDEILNRWLKIYLNVFKNIQCYLVKIPTSIDHNDFLSFMKNKFK</sequence>
<proteinExistence type="predicted"/>
<dbReference type="RefSeq" id="WP_084276319.1">
    <property type="nucleotide sequence ID" value="NZ_AP026671.1"/>
</dbReference>
<accession>A0A1W1WUV5</accession>
<evidence type="ECO:0000313" key="1">
    <source>
        <dbReference type="EMBL" id="SMC09972.1"/>
    </source>
</evidence>
<dbReference type="OrthoDB" id="5934301at2"/>
<dbReference type="Proteomes" id="UP000192602">
    <property type="component" value="Unassembled WGS sequence"/>
</dbReference>
<dbReference type="STRING" id="1069081.SAMN05660197_1798"/>
<dbReference type="SUPFAM" id="SSF53795">
    <property type="entry name" value="PEP carboxykinase-like"/>
    <property type="match status" value="1"/>
</dbReference>
<protein>
    <submittedName>
        <fullName evidence="1">Uncharacterized protein</fullName>
    </submittedName>
</protein>
<reference evidence="2" key="1">
    <citation type="submission" date="2017-04" db="EMBL/GenBank/DDBJ databases">
        <authorList>
            <person name="Varghese N."/>
            <person name="Submissions S."/>
        </authorList>
    </citation>
    <scope>NUCLEOTIDE SEQUENCE [LARGE SCALE GENOMIC DNA]</scope>
    <source>
        <strain evidence="2">DSM 16512</strain>
    </source>
</reference>
<dbReference type="EMBL" id="FWWZ01000001">
    <property type="protein sequence ID" value="SMC09972.1"/>
    <property type="molecule type" value="Genomic_DNA"/>
</dbReference>
<keyword evidence="2" id="KW-1185">Reference proteome</keyword>